<dbReference type="AlphaFoldDB" id="A0A6M1SJ47"/>
<dbReference type="EMBL" id="JAALFG010000001">
    <property type="protein sequence ID" value="NGP16546.1"/>
    <property type="molecule type" value="Genomic_DNA"/>
</dbReference>
<name>A0A6M1SJ47_9HYPH</name>
<reference evidence="2 3" key="2">
    <citation type="submission" date="2020-03" db="EMBL/GenBank/DDBJ databases">
        <title>Devosia chinhatensis sp. nov., isolated from a hexachlorocyclohexane (HCH) dump site in India.</title>
        <authorList>
            <person name="Kumar M."/>
            <person name="Lal R."/>
        </authorList>
    </citation>
    <scope>NUCLEOTIDE SEQUENCE [LARGE SCALE GENOMIC DNA]</scope>
    <source>
        <strain evidence="2 3">H239</strain>
    </source>
</reference>
<organism evidence="2 3">
    <name type="scientific">Devosia aurantiaca</name>
    <dbReference type="NCBI Taxonomy" id="2714858"/>
    <lineage>
        <taxon>Bacteria</taxon>
        <taxon>Pseudomonadati</taxon>
        <taxon>Pseudomonadota</taxon>
        <taxon>Alphaproteobacteria</taxon>
        <taxon>Hyphomicrobiales</taxon>
        <taxon>Devosiaceae</taxon>
        <taxon>Devosia</taxon>
    </lineage>
</organism>
<keyword evidence="3" id="KW-1185">Reference proteome</keyword>
<comment type="caution">
    <text evidence="2">The sequence shown here is derived from an EMBL/GenBank/DDBJ whole genome shotgun (WGS) entry which is preliminary data.</text>
</comment>
<accession>A0A6M1SJ47</accession>
<evidence type="ECO:0000313" key="3">
    <source>
        <dbReference type="Proteomes" id="UP000474802"/>
    </source>
</evidence>
<protein>
    <submittedName>
        <fullName evidence="2">Uncharacterized protein</fullName>
    </submittedName>
</protein>
<evidence type="ECO:0000313" key="2">
    <source>
        <dbReference type="EMBL" id="NGP16546.1"/>
    </source>
</evidence>
<sequence length="230" mass="27056">MTENEITEMENRYRNGGRLGVLKSHLYHIWDRRLDRLFDGAHRLDAKSALEHGLAFYPERYEPVEVADLLRWAQFWGLVEVEERDGILTWTRAKYGVKFVPDFGKSQEVCHLAPRVNGLSREALVRREQAFRKRKMAQDVQAKLDEYREFLAHYRRYGKTFRVPADIFEQEGRVITESWQLEEALDDFLPSLPLWRLIQIKALVITGTLSETPDEYPPVSPPELDDFHLP</sequence>
<gene>
    <name evidence="2" type="ORF">G5575_01550</name>
</gene>
<dbReference type="Proteomes" id="UP000474802">
    <property type="component" value="Unassembled WGS sequence"/>
</dbReference>
<reference evidence="2 3" key="1">
    <citation type="submission" date="2020-02" db="EMBL/GenBank/DDBJ databases">
        <authorList>
            <person name="Khan S.A."/>
            <person name="Jeon C.O."/>
            <person name="Chun B.H."/>
        </authorList>
    </citation>
    <scope>NUCLEOTIDE SEQUENCE [LARGE SCALE GENOMIC DNA]</scope>
    <source>
        <strain evidence="2 3">H239</strain>
    </source>
</reference>
<dbReference type="RefSeq" id="WP_164532800.1">
    <property type="nucleotide sequence ID" value="NZ_JAALFG010000001.1"/>
</dbReference>
<evidence type="ECO:0000256" key="1">
    <source>
        <dbReference type="SAM" id="MobiDB-lite"/>
    </source>
</evidence>
<feature type="region of interest" description="Disordered" evidence="1">
    <location>
        <begin position="211"/>
        <end position="230"/>
    </location>
</feature>
<proteinExistence type="predicted"/>